<dbReference type="OrthoDB" id="1036688at2759"/>
<feature type="compositionally biased region" description="Basic and acidic residues" evidence="1">
    <location>
        <begin position="84"/>
        <end position="95"/>
    </location>
</feature>
<sequence length="149" mass="17478">MKEMISAKELIIKGFEQRQSMALLSEKIVASSSSSMIAFRKRVKRWGEKRLDGETDLRYWMYYCADFDFGTHLVCARSDQREEMNQQRTDDHEGVEQSDCQLGTEDGLNPVRQVMNEMRETQLAMMKMQNQLNTAQMMAQIMTAFRFRP</sequence>
<accession>A0A5J4ZE15</accession>
<gene>
    <name evidence="2" type="ORF">F0562_018661</name>
</gene>
<dbReference type="Proteomes" id="UP000325577">
    <property type="component" value="Linkage Group LG9"/>
</dbReference>
<proteinExistence type="predicted"/>
<keyword evidence="3" id="KW-1185">Reference proteome</keyword>
<name>A0A5J4ZE15_9ASTE</name>
<evidence type="ECO:0000313" key="2">
    <source>
        <dbReference type="EMBL" id="KAA8515728.1"/>
    </source>
</evidence>
<dbReference type="EMBL" id="CM018052">
    <property type="protein sequence ID" value="KAA8515728.1"/>
    <property type="molecule type" value="Genomic_DNA"/>
</dbReference>
<evidence type="ECO:0000313" key="3">
    <source>
        <dbReference type="Proteomes" id="UP000325577"/>
    </source>
</evidence>
<evidence type="ECO:0000256" key="1">
    <source>
        <dbReference type="SAM" id="MobiDB-lite"/>
    </source>
</evidence>
<protein>
    <submittedName>
        <fullName evidence="2">Uncharacterized protein</fullName>
    </submittedName>
</protein>
<feature type="region of interest" description="Disordered" evidence="1">
    <location>
        <begin position="84"/>
        <end position="107"/>
    </location>
</feature>
<reference evidence="2 3" key="1">
    <citation type="submission" date="2019-09" db="EMBL/GenBank/DDBJ databases">
        <title>A chromosome-level genome assembly of the Chinese tupelo Nyssa sinensis.</title>
        <authorList>
            <person name="Yang X."/>
            <person name="Kang M."/>
            <person name="Yang Y."/>
            <person name="Xiong H."/>
            <person name="Wang M."/>
            <person name="Zhang Z."/>
            <person name="Wang Z."/>
            <person name="Wu H."/>
            <person name="Ma T."/>
            <person name="Liu J."/>
            <person name="Xi Z."/>
        </authorList>
    </citation>
    <scope>NUCLEOTIDE SEQUENCE [LARGE SCALE GENOMIC DNA]</scope>
    <source>
        <strain evidence="2">J267</strain>
        <tissue evidence="2">Leaf</tissue>
    </source>
</reference>
<dbReference type="AlphaFoldDB" id="A0A5J4ZE15"/>
<organism evidence="2 3">
    <name type="scientific">Nyssa sinensis</name>
    <dbReference type="NCBI Taxonomy" id="561372"/>
    <lineage>
        <taxon>Eukaryota</taxon>
        <taxon>Viridiplantae</taxon>
        <taxon>Streptophyta</taxon>
        <taxon>Embryophyta</taxon>
        <taxon>Tracheophyta</taxon>
        <taxon>Spermatophyta</taxon>
        <taxon>Magnoliopsida</taxon>
        <taxon>eudicotyledons</taxon>
        <taxon>Gunneridae</taxon>
        <taxon>Pentapetalae</taxon>
        <taxon>asterids</taxon>
        <taxon>Cornales</taxon>
        <taxon>Nyssaceae</taxon>
        <taxon>Nyssa</taxon>
    </lineage>
</organism>